<dbReference type="PANTHER" id="PTHR46986:SF1">
    <property type="entry name" value="ENDORIBONUCLEASE YBEY, CHLOROPLASTIC"/>
    <property type="match status" value="1"/>
</dbReference>
<keyword evidence="5 9" id="KW-0479">Metal-binding</keyword>
<evidence type="ECO:0000256" key="1">
    <source>
        <dbReference type="ARBA" id="ARBA00010875"/>
    </source>
</evidence>
<evidence type="ECO:0000256" key="5">
    <source>
        <dbReference type="ARBA" id="ARBA00022723"/>
    </source>
</evidence>
<keyword evidence="7 9" id="KW-0378">Hydrolase</keyword>
<keyword evidence="3 9" id="KW-0698">rRNA processing</keyword>
<comment type="similarity">
    <text evidence="1 9">Belongs to the endoribonuclease YbeY family.</text>
</comment>
<reference evidence="10 11" key="1">
    <citation type="submission" date="2018-11" db="EMBL/GenBank/DDBJ databases">
        <title>Genome sequencing of Lachnoanaerobaculum orale DSM 24553T.</title>
        <authorList>
            <person name="Kook J.-K."/>
            <person name="Park S.-N."/>
            <person name="Lim Y.K."/>
        </authorList>
    </citation>
    <scope>NUCLEOTIDE SEQUENCE [LARGE SCALE GENOMIC DNA]</scope>
    <source>
        <strain evidence="10 11">DSM 24553</strain>
    </source>
</reference>
<feature type="binding site" evidence="9">
    <location>
        <position position="140"/>
    </location>
    <ligand>
        <name>Zn(2+)</name>
        <dbReference type="ChEBI" id="CHEBI:29105"/>
        <note>catalytic</note>
    </ligand>
</feature>
<evidence type="ECO:0000256" key="3">
    <source>
        <dbReference type="ARBA" id="ARBA00022552"/>
    </source>
</evidence>
<feature type="binding site" evidence="9">
    <location>
        <position position="134"/>
    </location>
    <ligand>
        <name>Zn(2+)</name>
        <dbReference type="ChEBI" id="CHEBI:29105"/>
        <note>catalytic</note>
    </ligand>
</feature>
<comment type="function">
    <text evidence="9">Single strand-specific metallo-endoribonuclease involved in late-stage 70S ribosome quality control and in maturation of the 3' terminus of the 16S rRNA.</text>
</comment>
<evidence type="ECO:0000256" key="6">
    <source>
        <dbReference type="ARBA" id="ARBA00022759"/>
    </source>
</evidence>
<comment type="subcellular location">
    <subcellularLocation>
        <location evidence="9">Cytoplasm</location>
    </subcellularLocation>
</comment>
<dbReference type="RefSeq" id="WP_124952151.1">
    <property type="nucleotide sequence ID" value="NZ_RRCM01000001.1"/>
</dbReference>
<keyword evidence="8 9" id="KW-0862">Zinc</keyword>
<dbReference type="EMBL" id="RRCM01000001">
    <property type="protein sequence ID" value="RRJ16730.1"/>
    <property type="molecule type" value="Genomic_DNA"/>
</dbReference>
<dbReference type="Pfam" id="PF02130">
    <property type="entry name" value="YbeY"/>
    <property type="match status" value="1"/>
</dbReference>
<dbReference type="GO" id="GO:0008270">
    <property type="term" value="F:zinc ion binding"/>
    <property type="evidence" value="ECO:0007669"/>
    <property type="project" value="UniProtKB-UniRule"/>
</dbReference>
<gene>
    <name evidence="9 10" type="primary">ybeY</name>
    <name evidence="10" type="ORF">EHW90_07005</name>
</gene>
<evidence type="ECO:0000256" key="9">
    <source>
        <dbReference type="HAMAP-Rule" id="MF_00009"/>
    </source>
</evidence>
<keyword evidence="4 9" id="KW-0540">Nuclease</keyword>
<dbReference type="HAMAP" id="MF_00009">
    <property type="entry name" value="Endoribonucl_YbeY"/>
    <property type="match status" value="1"/>
</dbReference>
<evidence type="ECO:0000256" key="8">
    <source>
        <dbReference type="ARBA" id="ARBA00022833"/>
    </source>
</evidence>
<protein>
    <recommendedName>
        <fullName evidence="9">Endoribonuclease YbeY</fullName>
        <ecNumber evidence="9">3.1.-.-</ecNumber>
    </recommendedName>
</protein>
<organism evidence="10 11">
    <name type="scientific">Lachnoanaerobaculum orale</name>
    <dbReference type="NCBI Taxonomy" id="979627"/>
    <lineage>
        <taxon>Bacteria</taxon>
        <taxon>Bacillati</taxon>
        <taxon>Bacillota</taxon>
        <taxon>Clostridia</taxon>
        <taxon>Lachnospirales</taxon>
        <taxon>Lachnospiraceae</taxon>
        <taxon>Lachnoanaerobaculum</taxon>
    </lineage>
</organism>
<keyword evidence="2 9" id="KW-0690">Ribosome biogenesis</keyword>
<evidence type="ECO:0000256" key="2">
    <source>
        <dbReference type="ARBA" id="ARBA00022517"/>
    </source>
</evidence>
<name>A0A3P3Q8S7_9FIRM</name>
<dbReference type="SUPFAM" id="SSF55486">
    <property type="entry name" value="Metalloproteases ('zincins'), catalytic domain"/>
    <property type="match status" value="1"/>
</dbReference>
<keyword evidence="9" id="KW-0963">Cytoplasm</keyword>
<dbReference type="GO" id="GO:0004521">
    <property type="term" value="F:RNA endonuclease activity"/>
    <property type="evidence" value="ECO:0007669"/>
    <property type="project" value="UniProtKB-UniRule"/>
</dbReference>
<dbReference type="AlphaFoldDB" id="A0A3P3Q8S7"/>
<dbReference type="InterPro" id="IPR002036">
    <property type="entry name" value="YbeY"/>
</dbReference>
<keyword evidence="11" id="KW-1185">Reference proteome</keyword>
<comment type="caution">
    <text evidence="10">The sequence shown here is derived from an EMBL/GenBank/DDBJ whole genome shotgun (WGS) entry which is preliminary data.</text>
</comment>
<evidence type="ECO:0000256" key="7">
    <source>
        <dbReference type="ARBA" id="ARBA00022801"/>
    </source>
</evidence>
<dbReference type="InterPro" id="IPR023091">
    <property type="entry name" value="MetalPrtase_cat_dom_sf_prd"/>
</dbReference>
<dbReference type="PANTHER" id="PTHR46986">
    <property type="entry name" value="ENDORIBONUCLEASE YBEY, CHLOROPLASTIC"/>
    <property type="match status" value="1"/>
</dbReference>
<dbReference type="GO" id="GO:0005737">
    <property type="term" value="C:cytoplasm"/>
    <property type="evidence" value="ECO:0007669"/>
    <property type="project" value="UniProtKB-SubCell"/>
</dbReference>
<dbReference type="EC" id="3.1.-.-" evidence="9"/>
<dbReference type="NCBIfam" id="TIGR00043">
    <property type="entry name" value="rRNA maturation RNase YbeY"/>
    <property type="match status" value="1"/>
</dbReference>
<proteinExistence type="inferred from homology"/>
<evidence type="ECO:0000313" key="10">
    <source>
        <dbReference type="EMBL" id="RRJ16730.1"/>
    </source>
</evidence>
<dbReference type="GO" id="GO:0006364">
    <property type="term" value="P:rRNA processing"/>
    <property type="evidence" value="ECO:0007669"/>
    <property type="project" value="UniProtKB-UniRule"/>
</dbReference>
<feature type="binding site" evidence="9">
    <location>
        <position position="130"/>
    </location>
    <ligand>
        <name>Zn(2+)</name>
        <dbReference type="ChEBI" id="CHEBI:29105"/>
        <note>catalytic</note>
    </ligand>
</feature>
<dbReference type="Proteomes" id="UP000276982">
    <property type="component" value="Unassembled WGS sequence"/>
</dbReference>
<dbReference type="Gene3D" id="3.40.390.30">
    <property type="entry name" value="Metalloproteases ('zincins'), catalytic domain"/>
    <property type="match status" value="1"/>
</dbReference>
<evidence type="ECO:0000313" key="11">
    <source>
        <dbReference type="Proteomes" id="UP000276982"/>
    </source>
</evidence>
<evidence type="ECO:0000256" key="4">
    <source>
        <dbReference type="ARBA" id="ARBA00022722"/>
    </source>
</evidence>
<keyword evidence="6 9" id="KW-0255">Endonuclease</keyword>
<dbReference type="InterPro" id="IPR020549">
    <property type="entry name" value="YbeY_CS"/>
</dbReference>
<dbReference type="GO" id="GO:0004222">
    <property type="term" value="F:metalloendopeptidase activity"/>
    <property type="evidence" value="ECO:0007669"/>
    <property type="project" value="InterPro"/>
</dbReference>
<comment type="cofactor">
    <cofactor evidence="9">
        <name>Zn(2+)</name>
        <dbReference type="ChEBI" id="CHEBI:29105"/>
    </cofactor>
    <text evidence="9">Binds 1 zinc ion.</text>
</comment>
<sequence length="164" mass="18984">MTIEISYESEKKLDIPYEEIVNKMVVSALDFENCPYEAEVSVTFVDDEEIRKINSEYRGIDKSTDVLSFPFNEFEIPGNFDNIEESVDAFNPETGELLLGDIILSTDHIKEQAIEYGHSETRELAFLVVHSMLHLMGYDHMVDEDRVVMEDRQRKILELEGISR</sequence>
<accession>A0A3P3Q8S7</accession>
<dbReference type="PROSITE" id="PS01306">
    <property type="entry name" value="UPF0054"/>
    <property type="match status" value="1"/>
</dbReference>